<proteinExistence type="predicted"/>
<protein>
    <submittedName>
        <fullName evidence="2">Uncharacterized protein</fullName>
    </submittedName>
</protein>
<evidence type="ECO:0000313" key="2">
    <source>
        <dbReference type="EMBL" id="KAF3582550.1"/>
    </source>
</evidence>
<feature type="compositionally biased region" description="Basic and acidic residues" evidence="1">
    <location>
        <begin position="20"/>
        <end position="40"/>
    </location>
</feature>
<evidence type="ECO:0000313" key="3">
    <source>
        <dbReference type="Proteomes" id="UP000266723"/>
    </source>
</evidence>
<dbReference type="Proteomes" id="UP000266723">
    <property type="component" value="Unassembled WGS sequence"/>
</dbReference>
<sequence length="65" mass="7360">MKVDSMPQYPDYTFDSMNHQLEHENPCSHHPEEGSHEPRRSASFNGTKPSVDDDLSSKQGDTITI</sequence>
<evidence type="ECO:0000256" key="1">
    <source>
        <dbReference type="SAM" id="MobiDB-lite"/>
    </source>
</evidence>
<gene>
    <name evidence="2" type="ORF">DY000_02029950</name>
</gene>
<dbReference type="EMBL" id="QGKV02000649">
    <property type="protein sequence ID" value="KAF3582550.1"/>
    <property type="molecule type" value="Genomic_DNA"/>
</dbReference>
<accession>A0ABQ7DYP6</accession>
<organism evidence="2 3">
    <name type="scientific">Brassica cretica</name>
    <name type="common">Mustard</name>
    <dbReference type="NCBI Taxonomy" id="69181"/>
    <lineage>
        <taxon>Eukaryota</taxon>
        <taxon>Viridiplantae</taxon>
        <taxon>Streptophyta</taxon>
        <taxon>Embryophyta</taxon>
        <taxon>Tracheophyta</taxon>
        <taxon>Spermatophyta</taxon>
        <taxon>Magnoliopsida</taxon>
        <taxon>eudicotyledons</taxon>
        <taxon>Gunneridae</taxon>
        <taxon>Pentapetalae</taxon>
        <taxon>rosids</taxon>
        <taxon>malvids</taxon>
        <taxon>Brassicales</taxon>
        <taxon>Brassicaceae</taxon>
        <taxon>Brassiceae</taxon>
        <taxon>Brassica</taxon>
    </lineage>
</organism>
<comment type="caution">
    <text evidence="2">The sequence shown here is derived from an EMBL/GenBank/DDBJ whole genome shotgun (WGS) entry which is preliminary data.</text>
</comment>
<reference evidence="2 3" key="1">
    <citation type="journal article" date="2020" name="BMC Genomics">
        <title>Intraspecific diversification of the crop wild relative Brassica cretica Lam. using demographic model selection.</title>
        <authorList>
            <person name="Kioukis A."/>
            <person name="Michalopoulou V.A."/>
            <person name="Briers L."/>
            <person name="Pirintsos S."/>
            <person name="Studholme D.J."/>
            <person name="Pavlidis P."/>
            <person name="Sarris P.F."/>
        </authorList>
    </citation>
    <scope>NUCLEOTIDE SEQUENCE [LARGE SCALE GENOMIC DNA]</scope>
    <source>
        <strain evidence="3">cv. PFS-1207/04</strain>
    </source>
</reference>
<keyword evidence="3" id="KW-1185">Reference proteome</keyword>
<feature type="region of interest" description="Disordered" evidence="1">
    <location>
        <begin position="1"/>
        <end position="65"/>
    </location>
</feature>
<name>A0ABQ7DYP6_BRACR</name>